<keyword evidence="1" id="KW-0677">Repeat</keyword>
<reference evidence="5" key="1">
    <citation type="submission" date="2017-04" db="EMBL/GenBank/DDBJ databases">
        <authorList>
            <person name="Varghese N."/>
            <person name="Submissions S."/>
        </authorList>
    </citation>
    <scope>NUCLEOTIDE SEQUENCE [LARGE SCALE GENOMIC DNA]</scope>
    <source>
        <strain evidence="5">K3S</strain>
    </source>
</reference>
<dbReference type="PROSITE" id="PS50293">
    <property type="entry name" value="TPR_REGION"/>
    <property type="match status" value="1"/>
</dbReference>
<evidence type="ECO:0000313" key="5">
    <source>
        <dbReference type="Proteomes" id="UP000192906"/>
    </source>
</evidence>
<dbReference type="AlphaFoldDB" id="A0A1X7C606"/>
<dbReference type="RefSeq" id="WP_085097515.1">
    <property type="nucleotide sequence ID" value="NZ_FWZU01000001.1"/>
</dbReference>
<feature type="repeat" description="TPR" evidence="3">
    <location>
        <begin position="572"/>
        <end position="605"/>
    </location>
</feature>
<dbReference type="PROSITE" id="PS51257">
    <property type="entry name" value="PROKAR_LIPOPROTEIN"/>
    <property type="match status" value="1"/>
</dbReference>
<sequence length="791" mass="89014">MRKHLILWILMVVILSLFAGCEKRREEFYNKAVEYYQQKKFTEARLELKNALAIDPECGECRLLFGKLALEDGDFQSAFINFKYATEFDPNLIEAKVELSSLYLLAKDYDNAEDMARKVLNVDSSNVKARLVLSSVLAEYKKYDEAEKMLTVVLNEDPGNADIYLALSKLYYQQNNFDKAEAVLIKGVSTIPSSTALLMNISAFYRDIKEPQKSEKFVEQMLKAGNEEPRLVLFASEYYSSIGMTKHAEELMAGLVGKYPEKDDYRVLYARLLSAGKKYDLAIATIKDGLSLNNASLKLRSALSNVYLNQGNQTEAVAVLESGAVIDPESADNVVYRKKLATLYLDMNEAGKSLEQLNLVVERNPKDGEAHYLRGQIYLLEGKGQEAVSEFRQVLRDNPQSAPAFVLLAKAHLANDDVGIAIENLKDAISLDPGYAPAREALINAYLDRKDWQQAILELQRLKEKRPDDINILAAIGDVYTIKGDYNLAHRSFTDIVTRFPKSSVGSLKLAELAQKEGKKSLAEQYYNDALNIAPDSLAAIQGKIDILLDQNKYTAAIQFCDKMLKQYPDNARLYEMLGKVQSRRGNFDEAEESYSKAVEFAPNWLVPYMRIGDLYVAQHEIKKGLAKFEDVVKTDETNPAPLFILGLLYEQEDNYKKAKETYSRLLVKFPGFKLAANNLAYLLAAHFSDNGADMAQALKFAKIAASSQNPESLDTLGYVLYLKGEYEESLHVLNTALQIAPEFSAALYHKALVFSRNGKKDEAKKILTNLLKTQDDFPEKEEVKSLLARL</sequence>
<organism evidence="4 5">
    <name type="scientific">Desulfovibrio gilichinskyi</name>
    <dbReference type="NCBI Taxonomy" id="1519643"/>
    <lineage>
        <taxon>Bacteria</taxon>
        <taxon>Pseudomonadati</taxon>
        <taxon>Thermodesulfobacteriota</taxon>
        <taxon>Desulfovibrionia</taxon>
        <taxon>Desulfovibrionales</taxon>
        <taxon>Desulfovibrionaceae</taxon>
        <taxon>Desulfovibrio</taxon>
    </lineage>
</organism>
<feature type="repeat" description="TPR" evidence="3">
    <location>
        <begin position="93"/>
        <end position="126"/>
    </location>
</feature>
<feature type="repeat" description="TPR" evidence="3">
    <location>
        <begin position="640"/>
        <end position="673"/>
    </location>
</feature>
<gene>
    <name evidence="4" type="ORF">SAMN06295933_0391</name>
</gene>
<evidence type="ECO:0000313" key="4">
    <source>
        <dbReference type="EMBL" id="SME90618.1"/>
    </source>
</evidence>
<name>A0A1X7C606_9BACT</name>
<evidence type="ECO:0000256" key="3">
    <source>
        <dbReference type="PROSITE-ProRule" id="PRU00339"/>
    </source>
</evidence>
<dbReference type="InterPro" id="IPR051012">
    <property type="entry name" value="CellSynth/LPSAsmb/PSIAsmb"/>
</dbReference>
<dbReference type="OrthoDB" id="220004at2"/>
<dbReference type="PANTHER" id="PTHR45586:SF1">
    <property type="entry name" value="LIPOPOLYSACCHARIDE ASSEMBLY PROTEIN B"/>
    <property type="match status" value="1"/>
</dbReference>
<accession>A0A1X7C606</accession>
<evidence type="ECO:0000256" key="1">
    <source>
        <dbReference type="ARBA" id="ARBA00022737"/>
    </source>
</evidence>
<dbReference type="InterPro" id="IPR011990">
    <property type="entry name" value="TPR-like_helical_dom_sf"/>
</dbReference>
<dbReference type="PROSITE" id="PS50005">
    <property type="entry name" value="TPR"/>
    <property type="match status" value="7"/>
</dbReference>
<dbReference type="PANTHER" id="PTHR45586">
    <property type="entry name" value="TPR REPEAT-CONTAINING PROTEIN PA4667"/>
    <property type="match status" value="1"/>
</dbReference>
<evidence type="ECO:0000256" key="2">
    <source>
        <dbReference type="ARBA" id="ARBA00022803"/>
    </source>
</evidence>
<dbReference type="Pfam" id="PF13181">
    <property type="entry name" value="TPR_8"/>
    <property type="match status" value="1"/>
</dbReference>
<feature type="repeat" description="TPR" evidence="3">
    <location>
        <begin position="368"/>
        <end position="401"/>
    </location>
</feature>
<protein>
    <submittedName>
        <fullName evidence="4">Tfp pilus assembly protein PilF</fullName>
    </submittedName>
</protein>
<dbReference type="Gene3D" id="1.25.40.10">
    <property type="entry name" value="Tetratricopeptide repeat domain"/>
    <property type="match status" value="3"/>
</dbReference>
<feature type="repeat" description="TPR" evidence="3">
    <location>
        <begin position="402"/>
        <end position="435"/>
    </location>
</feature>
<dbReference type="Proteomes" id="UP000192906">
    <property type="component" value="Unassembled WGS sequence"/>
</dbReference>
<feature type="repeat" description="TPR" evidence="3">
    <location>
        <begin position="161"/>
        <end position="194"/>
    </location>
</feature>
<keyword evidence="2 3" id="KW-0802">TPR repeat</keyword>
<proteinExistence type="predicted"/>
<dbReference type="SUPFAM" id="SSF48452">
    <property type="entry name" value="TPR-like"/>
    <property type="match status" value="4"/>
</dbReference>
<feature type="repeat" description="TPR" evidence="3">
    <location>
        <begin position="711"/>
        <end position="744"/>
    </location>
</feature>
<dbReference type="Pfam" id="PF13174">
    <property type="entry name" value="TPR_6"/>
    <property type="match status" value="1"/>
</dbReference>
<dbReference type="SMART" id="SM00028">
    <property type="entry name" value="TPR"/>
    <property type="match status" value="18"/>
</dbReference>
<keyword evidence="5" id="KW-1185">Reference proteome</keyword>
<dbReference type="Pfam" id="PF13432">
    <property type="entry name" value="TPR_16"/>
    <property type="match status" value="2"/>
</dbReference>
<dbReference type="Pfam" id="PF14559">
    <property type="entry name" value="TPR_19"/>
    <property type="match status" value="4"/>
</dbReference>
<dbReference type="InterPro" id="IPR019734">
    <property type="entry name" value="TPR_rpt"/>
</dbReference>
<dbReference type="STRING" id="1519643.SAMN06295933_0391"/>
<dbReference type="EMBL" id="FWZU01000001">
    <property type="protein sequence ID" value="SME90618.1"/>
    <property type="molecule type" value="Genomic_DNA"/>
</dbReference>